<dbReference type="PANTHER" id="PTHR15032:SF4">
    <property type="entry name" value="N-ACYL-PHOSPHATIDYLETHANOLAMINE-HYDROLYZING PHOSPHOLIPASE D"/>
    <property type="match status" value="1"/>
</dbReference>
<dbReference type="PANTHER" id="PTHR15032">
    <property type="entry name" value="N-ACYL-PHOSPHATIDYLETHANOLAMINE-HYDROLYZING PHOSPHOLIPASE D"/>
    <property type="match status" value="1"/>
</dbReference>
<gene>
    <name evidence="2" type="ORF">ACFQPC_09925</name>
</gene>
<dbReference type="EMBL" id="JBHTBU010000001">
    <property type="protein sequence ID" value="MFC7288353.1"/>
    <property type="molecule type" value="Genomic_DNA"/>
</dbReference>
<dbReference type="Proteomes" id="UP001596542">
    <property type="component" value="Unassembled WGS sequence"/>
</dbReference>
<feature type="domain" description="Metallo-beta-lactamase" evidence="1">
    <location>
        <begin position="121"/>
        <end position="324"/>
    </location>
</feature>
<protein>
    <submittedName>
        <fullName evidence="2">MBL fold metallo-hydrolase</fullName>
    </submittedName>
</protein>
<name>A0ABW2IBA5_9BURK</name>
<dbReference type="Pfam" id="PF12706">
    <property type="entry name" value="Lactamase_B_2"/>
    <property type="match status" value="1"/>
</dbReference>
<dbReference type="InterPro" id="IPR001279">
    <property type="entry name" value="Metallo-B-lactamas"/>
</dbReference>
<comment type="caution">
    <text evidence="2">The sequence shown here is derived from an EMBL/GenBank/DDBJ whole genome shotgun (WGS) entry which is preliminary data.</text>
</comment>
<keyword evidence="3" id="KW-1185">Reference proteome</keyword>
<dbReference type="Gene3D" id="3.60.15.10">
    <property type="entry name" value="Ribonuclease Z/Hydroxyacylglutathione hydrolase-like"/>
    <property type="match status" value="1"/>
</dbReference>
<dbReference type="SUPFAM" id="SSF56281">
    <property type="entry name" value="Metallo-hydrolase/oxidoreductase"/>
    <property type="match status" value="1"/>
</dbReference>
<evidence type="ECO:0000259" key="1">
    <source>
        <dbReference type="Pfam" id="PF12706"/>
    </source>
</evidence>
<proteinExistence type="predicted"/>
<accession>A0ABW2IBA5</accession>
<organism evidence="2 3">
    <name type="scientific">Herminiimonas glaciei</name>
    <dbReference type="NCBI Taxonomy" id="523788"/>
    <lineage>
        <taxon>Bacteria</taxon>
        <taxon>Pseudomonadati</taxon>
        <taxon>Pseudomonadota</taxon>
        <taxon>Betaproteobacteria</taxon>
        <taxon>Burkholderiales</taxon>
        <taxon>Oxalobacteraceae</taxon>
        <taxon>Herminiimonas</taxon>
    </lineage>
</organism>
<dbReference type="InterPro" id="IPR036866">
    <property type="entry name" value="RibonucZ/Hydroxyglut_hydro"/>
</dbReference>
<dbReference type="RefSeq" id="WP_382271690.1">
    <property type="nucleotide sequence ID" value="NZ_JBHTBU010000001.1"/>
</dbReference>
<reference evidence="3" key="1">
    <citation type="journal article" date="2019" name="Int. J. Syst. Evol. Microbiol.">
        <title>The Global Catalogue of Microorganisms (GCM) 10K type strain sequencing project: providing services to taxonomists for standard genome sequencing and annotation.</title>
        <authorList>
            <consortium name="The Broad Institute Genomics Platform"/>
            <consortium name="The Broad Institute Genome Sequencing Center for Infectious Disease"/>
            <person name="Wu L."/>
            <person name="Ma J."/>
        </authorList>
    </citation>
    <scope>NUCLEOTIDE SEQUENCE [LARGE SCALE GENOMIC DNA]</scope>
    <source>
        <strain evidence="3">KACC 12508</strain>
    </source>
</reference>
<evidence type="ECO:0000313" key="2">
    <source>
        <dbReference type="EMBL" id="MFC7288353.1"/>
    </source>
</evidence>
<evidence type="ECO:0000313" key="3">
    <source>
        <dbReference type="Proteomes" id="UP001596542"/>
    </source>
</evidence>
<sequence>MSSTEPSPSVSSAQTPPSKTRRRLRWALFAALLMASYGCYRAYISPPPPLYKNNYLQGDIGGSFLKWQWERLTQGLPKPPANGYHFPIVKADAGWLQANRKVSTATWIGHATVLVQMRGLNILTDPIWSERASPFTFMGPQRKVPPALDYAQLPHIDVVLISHNHYDHLDKDTVLKLNQQAGGAPLFLVPLGIKQWMADIGITNVQELGWWDKTDVGGLAFNFVPVQHWSARALNDRFQTLWGGWAVTTAVNAKPAQSFFFAGDTGYSRDFEDIGKRFAPFDLALLPIGAYAPRWFMKAQHVDPGEAVKIHQNVHAKRSIAIHWGTFELADESLDEPPRALAEELKKAHIPAADFVALEHGEMVRF</sequence>